<organism evidence="2 3">
    <name type="scientific">Roseivivax jejudonensis</name>
    <dbReference type="NCBI Taxonomy" id="1529041"/>
    <lineage>
        <taxon>Bacteria</taxon>
        <taxon>Pseudomonadati</taxon>
        <taxon>Pseudomonadota</taxon>
        <taxon>Alphaproteobacteria</taxon>
        <taxon>Rhodobacterales</taxon>
        <taxon>Roseobacteraceae</taxon>
        <taxon>Roseivivax</taxon>
    </lineage>
</organism>
<dbReference type="OrthoDB" id="7432052at2"/>
<keyword evidence="3" id="KW-1185">Reference proteome</keyword>
<dbReference type="Pfam" id="PF05134">
    <property type="entry name" value="T2SSL"/>
    <property type="match status" value="1"/>
</dbReference>
<dbReference type="GO" id="GO:0015628">
    <property type="term" value="P:protein secretion by the type II secretion system"/>
    <property type="evidence" value="ECO:0007669"/>
    <property type="project" value="InterPro"/>
</dbReference>
<accession>A0A1X6Y7G1</accession>
<dbReference type="InterPro" id="IPR043129">
    <property type="entry name" value="ATPase_NBD"/>
</dbReference>
<feature type="domain" description="GspL cytoplasmic actin-ATPase-like" evidence="1">
    <location>
        <begin position="27"/>
        <end position="181"/>
    </location>
</feature>
<protein>
    <submittedName>
        <fullName evidence="2">GspL cytoplasmic actin-ATPase-like region</fullName>
    </submittedName>
</protein>
<dbReference type="RefSeq" id="WP_159456697.1">
    <property type="nucleotide sequence ID" value="NZ_FWFK01000001.1"/>
</dbReference>
<dbReference type="SUPFAM" id="SSF53067">
    <property type="entry name" value="Actin-like ATPase domain"/>
    <property type="match status" value="1"/>
</dbReference>
<dbReference type="InterPro" id="IPR007812">
    <property type="entry name" value="T2SS_protein-GspL"/>
</dbReference>
<dbReference type="EMBL" id="FWFK01000001">
    <property type="protein sequence ID" value="SLN12984.1"/>
    <property type="molecule type" value="Genomic_DNA"/>
</dbReference>
<evidence type="ECO:0000313" key="3">
    <source>
        <dbReference type="Proteomes" id="UP000193570"/>
    </source>
</evidence>
<dbReference type="GO" id="GO:0009276">
    <property type="term" value="C:Gram-negative-bacterium-type cell wall"/>
    <property type="evidence" value="ECO:0007669"/>
    <property type="project" value="InterPro"/>
</dbReference>
<dbReference type="InterPro" id="IPR024230">
    <property type="entry name" value="GspL_cyto_dom"/>
</dbReference>
<reference evidence="2 3" key="1">
    <citation type="submission" date="2017-03" db="EMBL/GenBank/DDBJ databases">
        <authorList>
            <person name="Afonso C.L."/>
            <person name="Miller P.J."/>
            <person name="Scott M.A."/>
            <person name="Spackman E."/>
            <person name="Goraichik I."/>
            <person name="Dimitrov K.M."/>
            <person name="Suarez D.L."/>
            <person name="Swayne D.E."/>
        </authorList>
    </citation>
    <scope>NUCLEOTIDE SEQUENCE [LARGE SCALE GENOMIC DNA]</scope>
    <source>
        <strain evidence="2 3">CECT 8625</strain>
    </source>
</reference>
<gene>
    <name evidence="2" type="ORF">ROJ8625_00382</name>
</gene>
<dbReference type="Proteomes" id="UP000193570">
    <property type="component" value="Unassembled WGS sequence"/>
</dbReference>
<evidence type="ECO:0000259" key="1">
    <source>
        <dbReference type="Pfam" id="PF05134"/>
    </source>
</evidence>
<dbReference type="Gene3D" id="3.30.420.380">
    <property type="match status" value="1"/>
</dbReference>
<evidence type="ECO:0000313" key="2">
    <source>
        <dbReference type="EMBL" id="SLN12984.1"/>
    </source>
</evidence>
<sequence>MDILVAPGREGARVDDIGPLAARLRRASGRDIHVVPAEHVTLLNVTLPLRSNRQRIAALPFAVEDRLAAPLEDLHVALCGHGPDGGIVAAALARDVMADAARDQPDLAILPEQLALPVPPPIGDGPPAWLVFRHGARVVVRLADGTGFAARATALPELWLRAGRPVVKSLGEALPDGIDWTQGKDVPPSQADLSVDMRQGAFRPPSGWVRPLRAVAAALPVVALLHLALAWADLQVLRGLALDARVETEAALAEKVPSATVFDDPGMLWSRLSARDDDGPGDGGPVPLLDRASGTLMSAELAVTVDRLVWSTAPDTLALSITAPTLDVLQQTEEALRLAGLAVTAGTATAGEAGAQSELTIRDGDGG</sequence>
<dbReference type="GO" id="GO:0015627">
    <property type="term" value="C:type II protein secretion system complex"/>
    <property type="evidence" value="ECO:0007669"/>
    <property type="project" value="InterPro"/>
</dbReference>
<proteinExistence type="predicted"/>
<dbReference type="PIRSF" id="PIRSF015761">
    <property type="entry name" value="Protein_L"/>
    <property type="match status" value="1"/>
</dbReference>
<name>A0A1X6Y7G1_9RHOB</name>
<dbReference type="AlphaFoldDB" id="A0A1X6Y7G1"/>
<dbReference type="NCBIfam" id="TIGR01709">
    <property type="entry name" value="typeII_sec_gspL"/>
    <property type="match status" value="1"/>
</dbReference>